<dbReference type="SMART" id="SM00673">
    <property type="entry name" value="CARP"/>
    <property type="match status" value="2"/>
</dbReference>
<evidence type="ECO:0000256" key="4">
    <source>
        <dbReference type="ARBA" id="ARBA00022553"/>
    </source>
</evidence>
<dbReference type="Gene3D" id="2.160.20.70">
    <property type="match status" value="1"/>
</dbReference>
<comment type="similarity">
    <text evidence="2">Belongs to the TBCC family.</text>
</comment>
<dbReference type="PANTHER" id="PTHR15139">
    <property type="entry name" value="TUBULIN FOLDING COFACTOR C"/>
    <property type="match status" value="1"/>
</dbReference>
<feature type="domain" description="C-CAP/cofactor C-like" evidence="11">
    <location>
        <begin position="180"/>
        <end position="330"/>
    </location>
</feature>
<dbReference type="InterPro" id="IPR038397">
    <property type="entry name" value="TBCC_N_sf"/>
</dbReference>
<dbReference type="OMA" id="YFQHEIT"/>
<evidence type="ECO:0000256" key="1">
    <source>
        <dbReference type="ARBA" id="ARBA00004496"/>
    </source>
</evidence>
<dbReference type="GO" id="GO:0006457">
    <property type="term" value="P:protein folding"/>
    <property type="evidence" value="ECO:0000318"/>
    <property type="project" value="GO_Central"/>
</dbReference>
<accession>A0A7M7GFZ0</accession>
<name>A0A7M7GFZ0_STRPU</name>
<dbReference type="Pfam" id="PF16752">
    <property type="entry name" value="TBCC_N"/>
    <property type="match status" value="1"/>
</dbReference>
<dbReference type="PANTHER" id="PTHR15139:SF0">
    <property type="entry name" value="TUBULIN-SPECIFIC CHAPERONE C"/>
    <property type="match status" value="1"/>
</dbReference>
<dbReference type="GeneID" id="578460"/>
<evidence type="ECO:0000313" key="13">
    <source>
        <dbReference type="Proteomes" id="UP000007110"/>
    </source>
</evidence>
<reference evidence="12" key="2">
    <citation type="submission" date="2021-01" db="UniProtKB">
        <authorList>
            <consortium name="EnsemblMetazoa"/>
        </authorList>
    </citation>
    <scope>IDENTIFICATION</scope>
</reference>
<dbReference type="InterPro" id="IPR006599">
    <property type="entry name" value="CARP_motif"/>
</dbReference>
<evidence type="ECO:0000256" key="7">
    <source>
        <dbReference type="ARBA" id="ARBA00026055"/>
    </source>
</evidence>
<dbReference type="OrthoDB" id="194775at2759"/>
<dbReference type="AlphaFoldDB" id="A0A7M7GFZ0"/>
<dbReference type="KEGG" id="spu:578460"/>
<keyword evidence="6" id="KW-0143">Chaperone</keyword>
<comment type="subunit">
    <text evidence="7">Supercomplex made of cofactors A to E. Cofactors A and D function by capturing and stabilizing tubulin in a quasi-native conformation. Cofactor E binds to the cofactor D-tubulin complex; interaction with cofactor C then causes the release of tubulin polypeptides that are committed to the native state.</text>
</comment>
<evidence type="ECO:0000313" key="12">
    <source>
        <dbReference type="EnsemblMetazoa" id="XP_003726483"/>
    </source>
</evidence>
<protein>
    <recommendedName>
        <fullName evidence="9">Tubulin-specific chaperone C</fullName>
    </recommendedName>
    <alternativeName>
        <fullName evidence="10">Tubulin-folding cofactor C</fullName>
    </alternativeName>
</protein>
<reference evidence="13" key="1">
    <citation type="submission" date="2015-02" db="EMBL/GenBank/DDBJ databases">
        <title>Genome sequencing for Strongylocentrotus purpuratus.</title>
        <authorList>
            <person name="Murali S."/>
            <person name="Liu Y."/>
            <person name="Vee V."/>
            <person name="English A."/>
            <person name="Wang M."/>
            <person name="Skinner E."/>
            <person name="Han Y."/>
            <person name="Muzny D.M."/>
            <person name="Worley K.C."/>
            <person name="Gibbs R.A."/>
        </authorList>
    </citation>
    <scope>NUCLEOTIDE SEQUENCE</scope>
</reference>
<dbReference type="Pfam" id="PF07986">
    <property type="entry name" value="TBCC"/>
    <property type="match status" value="1"/>
</dbReference>
<dbReference type="CTD" id="6903"/>
<dbReference type="RefSeq" id="XP_003726483.2">
    <property type="nucleotide sequence ID" value="XM_003726435.3"/>
</dbReference>
<comment type="subcellular location">
    <subcellularLocation>
        <location evidence="1">Cytoplasm</location>
    </subcellularLocation>
</comment>
<evidence type="ECO:0000259" key="11">
    <source>
        <dbReference type="PROSITE" id="PS51329"/>
    </source>
</evidence>
<evidence type="ECO:0000256" key="9">
    <source>
        <dbReference type="ARBA" id="ARBA00067872"/>
    </source>
</evidence>
<dbReference type="FunCoup" id="A0A7M7GFZ0">
    <property type="interactions" value="1795"/>
</dbReference>
<dbReference type="FunFam" id="2.160.20.70:FF:000007">
    <property type="entry name" value="tubulin-specific chaperone C"/>
    <property type="match status" value="1"/>
</dbReference>
<evidence type="ECO:0000256" key="10">
    <source>
        <dbReference type="ARBA" id="ARBA00079876"/>
    </source>
</evidence>
<evidence type="ECO:0000256" key="2">
    <source>
        <dbReference type="ARBA" id="ARBA00008848"/>
    </source>
</evidence>
<dbReference type="GO" id="GO:0007021">
    <property type="term" value="P:tubulin complex assembly"/>
    <property type="evidence" value="ECO:0000318"/>
    <property type="project" value="GO_Central"/>
</dbReference>
<dbReference type="EnsemblMetazoa" id="XM_003726435">
    <property type="protein sequence ID" value="XP_003726483"/>
    <property type="gene ID" value="LOC578460"/>
</dbReference>
<dbReference type="FunFam" id="1.20.58.1250:FF:000001">
    <property type="entry name" value="Tubulin-specific chaperone C"/>
    <property type="match status" value="1"/>
</dbReference>
<keyword evidence="5" id="KW-0007">Acetylation</keyword>
<dbReference type="InterPro" id="IPR016098">
    <property type="entry name" value="CAP/MinC_C"/>
</dbReference>
<dbReference type="GO" id="GO:0015631">
    <property type="term" value="F:tubulin binding"/>
    <property type="evidence" value="ECO:0007669"/>
    <property type="project" value="InterPro"/>
</dbReference>
<keyword evidence="3" id="KW-0963">Cytoplasm</keyword>
<comment type="function">
    <text evidence="8">Tubulin-folding protein; involved in the final step of the tubulin folding pathway.</text>
</comment>
<dbReference type="InterPro" id="IPR031925">
    <property type="entry name" value="TBCC_N"/>
</dbReference>
<dbReference type="InParanoid" id="A0A7M7GFZ0"/>
<dbReference type="PROSITE" id="PS51329">
    <property type="entry name" value="C_CAP_COFACTOR_C"/>
    <property type="match status" value="1"/>
</dbReference>
<sequence>MATNVEVTDSVISGNHQTNSVNINGKDIKKDRIPAGLVRRHEERLARVEKMKEQRENEKVVQESADYFAKTFNAQRSSIEERLATANNVAKSNLRDFFDDITEVAQKLQKYATDMTQFLPSHDIQSAQNNLTKLFDSINEKRDELLPKKKFAFKVRKRGDGEANKQQQAQKIGLDVVDAPQPSKIITENAAGFVNRTSENLSLSAEEIYLKDVSLSNLSSCTVKLPGSPSALHISNLSDCKIFCGPIPGSVFADKCIDSTLVLACQQLRVHNSKDAKFYLHVTSRAIIEDTTSVLYAPYNWNYDTLEKDYEESGLDRSKNAWDDIDDFNWLAHDKHSPNWGLLPEDERVQEWD</sequence>
<dbReference type="GO" id="GO:0005829">
    <property type="term" value="C:cytosol"/>
    <property type="evidence" value="ECO:0007669"/>
    <property type="project" value="UniProtKB-ARBA"/>
</dbReference>
<dbReference type="InterPro" id="IPR027684">
    <property type="entry name" value="TBCC"/>
</dbReference>
<evidence type="ECO:0000256" key="5">
    <source>
        <dbReference type="ARBA" id="ARBA00022990"/>
    </source>
</evidence>
<proteinExistence type="inferred from homology"/>
<dbReference type="Proteomes" id="UP000007110">
    <property type="component" value="Unassembled WGS sequence"/>
</dbReference>
<dbReference type="InterPro" id="IPR012945">
    <property type="entry name" value="Tubulin-bd_cofactor_C_dom"/>
</dbReference>
<keyword evidence="4" id="KW-0597">Phosphoprotein</keyword>
<evidence type="ECO:0000256" key="8">
    <source>
        <dbReference type="ARBA" id="ARBA00058607"/>
    </source>
</evidence>
<dbReference type="GO" id="GO:0007023">
    <property type="term" value="P:post-chaperonin tubulin folding pathway"/>
    <property type="evidence" value="ECO:0007669"/>
    <property type="project" value="InterPro"/>
</dbReference>
<evidence type="ECO:0000256" key="6">
    <source>
        <dbReference type="ARBA" id="ARBA00023186"/>
    </source>
</evidence>
<evidence type="ECO:0000256" key="3">
    <source>
        <dbReference type="ARBA" id="ARBA00022490"/>
    </source>
</evidence>
<dbReference type="Gene3D" id="1.20.58.1250">
    <property type="entry name" value="Tubulin Binding Cofactor C, N-terminal domain"/>
    <property type="match status" value="1"/>
</dbReference>
<organism evidence="12 13">
    <name type="scientific">Strongylocentrotus purpuratus</name>
    <name type="common">Purple sea urchin</name>
    <dbReference type="NCBI Taxonomy" id="7668"/>
    <lineage>
        <taxon>Eukaryota</taxon>
        <taxon>Metazoa</taxon>
        <taxon>Echinodermata</taxon>
        <taxon>Eleutherozoa</taxon>
        <taxon>Echinozoa</taxon>
        <taxon>Echinoidea</taxon>
        <taxon>Euechinoidea</taxon>
        <taxon>Echinacea</taxon>
        <taxon>Camarodonta</taxon>
        <taxon>Echinidea</taxon>
        <taxon>Strongylocentrotidae</taxon>
        <taxon>Strongylocentrotus</taxon>
    </lineage>
</organism>
<dbReference type="InterPro" id="IPR017901">
    <property type="entry name" value="C-CAP_CF_C-like"/>
</dbReference>
<keyword evidence="13" id="KW-1185">Reference proteome</keyword>
<dbReference type="GO" id="GO:0005737">
    <property type="term" value="C:cytoplasm"/>
    <property type="evidence" value="ECO:0000318"/>
    <property type="project" value="GO_Central"/>
</dbReference>